<dbReference type="Gene3D" id="1.25.40.10">
    <property type="entry name" value="Tetratricopeptide repeat domain"/>
    <property type="match status" value="1"/>
</dbReference>
<evidence type="ECO:0000256" key="2">
    <source>
        <dbReference type="ARBA" id="ARBA00023163"/>
    </source>
</evidence>
<dbReference type="GO" id="GO:0003677">
    <property type="term" value="F:DNA binding"/>
    <property type="evidence" value="ECO:0007669"/>
    <property type="project" value="UniProtKB-KW"/>
</dbReference>
<reference evidence="5 6" key="1">
    <citation type="submission" date="2020-05" db="EMBL/GenBank/DDBJ databases">
        <title>Genome sequence of Kribbella sandramycini ATCC 39419.</title>
        <authorList>
            <person name="Maclea K.S."/>
            <person name="Fair J.L."/>
        </authorList>
    </citation>
    <scope>NUCLEOTIDE SEQUENCE [LARGE SCALE GENOMIC DNA]</scope>
    <source>
        <strain evidence="5 6">ATCC 39419</strain>
    </source>
</reference>
<dbReference type="AlphaFoldDB" id="A0A7Y4KYP8"/>
<dbReference type="InterPro" id="IPR011990">
    <property type="entry name" value="TPR-like_helical_dom_sf"/>
</dbReference>
<dbReference type="SMART" id="SM01043">
    <property type="entry name" value="BTAD"/>
    <property type="match status" value="1"/>
</dbReference>
<name>A0A7Y4KYP8_9ACTN</name>
<comment type="caution">
    <text evidence="5">The sequence shown here is derived from an EMBL/GenBank/DDBJ whole genome shotgun (WGS) entry which is preliminary data.</text>
</comment>
<dbReference type="RefSeq" id="WP_171673559.1">
    <property type="nucleotide sequence ID" value="NZ_BAAAGT010000013.1"/>
</dbReference>
<dbReference type="InterPro" id="IPR005158">
    <property type="entry name" value="BTAD"/>
</dbReference>
<sequence length="257" mass="28522">MSGAQLRLLGGFELVLNGIQVELPGARTRTLLGILALAGGNVVPTSVLTDRLWADTPPVHLRAALHSAIAKARRQTAQLIQRGRDGYRLAIDPDAVDVLRMERLLDAAAFAAEPRQRELLEAALASWGEPFASEPGHWLHRFEGPRLIERYLQGLERRIDLDLSAGRHDRLCDELLALTTTYRLREPLWQRLLLALSGAGRRAEALAKYEELRTDLSEALGVAPGKQLQELHLRLLRDDDDAHPLPTAGTRVVLSWS</sequence>
<dbReference type="CDD" id="cd15831">
    <property type="entry name" value="BTAD"/>
    <property type="match status" value="1"/>
</dbReference>
<organism evidence="5 6">
    <name type="scientific">Kribbella sandramycini</name>
    <dbReference type="NCBI Taxonomy" id="60450"/>
    <lineage>
        <taxon>Bacteria</taxon>
        <taxon>Bacillati</taxon>
        <taxon>Actinomycetota</taxon>
        <taxon>Actinomycetes</taxon>
        <taxon>Propionibacteriales</taxon>
        <taxon>Kribbellaceae</taxon>
        <taxon>Kribbella</taxon>
    </lineage>
</organism>
<keyword evidence="6" id="KW-1185">Reference proteome</keyword>
<evidence type="ECO:0000313" key="4">
    <source>
        <dbReference type="EMBL" id="MBB6569041.1"/>
    </source>
</evidence>
<evidence type="ECO:0000313" key="6">
    <source>
        <dbReference type="Proteomes" id="UP000534306"/>
    </source>
</evidence>
<dbReference type="InterPro" id="IPR016032">
    <property type="entry name" value="Sig_transdc_resp-reg_C-effctor"/>
</dbReference>
<dbReference type="PANTHER" id="PTHR35807">
    <property type="entry name" value="TRANSCRIPTIONAL REGULATOR REDD-RELATED"/>
    <property type="match status" value="1"/>
</dbReference>
<protein>
    <submittedName>
        <fullName evidence="5">AfsR/SARP family transcriptional regulator</fullName>
    </submittedName>
    <submittedName>
        <fullName evidence="4">DNA-binding SARP family transcriptional activator</fullName>
    </submittedName>
</protein>
<evidence type="ECO:0000313" key="5">
    <source>
        <dbReference type="EMBL" id="NOL41115.1"/>
    </source>
</evidence>
<dbReference type="SUPFAM" id="SSF46894">
    <property type="entry name" value="C-terminal effector domain of the bipartite response regulators"/>
    <property type="match status" value="1"/>
</dbReference>
<gene>
    <name evidence="4" type="ORF">HNR71_004678</name>
    <name evidence="5" type="ORF">HPO96_12760</name>
</gene>
<evidence type="ECO:0000313" key="7">
    <source>
        <dbReference type="Proteomes" id="UP000553957"/>
    </source>
</evidence>
<dbReference type="SUPFAM" id="SSF48452">
    <property type="entry name" value="TPR-like"/>
    <property type="match status" value="1"/>
</dbReference>
<dbReference type="InterPro" id="IPR036388">
    <property type="entry name" value="WH-like_DNA-bd_sf"/>
</dbReference>
<evidence type="ECO:0000256" key="1">
    <source>
        <dbReference type="ARBA" id="ARBA00023015"/>
    </source>
</evidence>
<dbReference type="Proteomes" id="UP000534306">
    <property type="component" value="Unassembled WGS sequence"/>
</dbReference>
<proteinExistence type="predicted"/>
<dbReference type="Pfam" id="PF03704">
    <property type="entry name" value="BTAD"/>
    <property type="match status" value="1"/>
</dbReference>
<dbReference type="Gene3D" id="1.10.10.10">
    <property type="entry name" value="Winged helix-like DNA-binding domain superfamily/Winged helix DNA-binding domain"/>
    <property type="match status" value="1"/>
</dbReference>
<dbReference type="Proteomes" id="UP000553957">
    <property type="component" value="Unassembled WGS sequence"/>
</dbReference>
<dbReference type="GO" id="GO:0006355">
    <property type="term" value="P:regulation of DNA-templated transcription"/>
    <property type="evidence" value="ECO:0007669"/>
    <property type="project" value="InterPro"/>
</dbReference>
<accession>A0A7Y4KYP8</accession>
<reference evidence="4 7" key="2">
    <citation type="submission" date="2020-08" db="EMBL/GenBank/DDBJ databases">
        <title>Sequencing the genomes of 1000 actinobacteria strains.</title>
        <authorList>
            <person name="Klenk H.-P."/>
        </authorList>
    </citation>
    <scope>NUCLEOTIDE SEQUENCE [LARGE SCALE GENOMIC DNA]</scope>
    <source>
        <strain evidence="4 7">DSM 15626</strain>
    </source>
</reference>
<dbReference type="EMBL" id="JACHKF010000001">
    <property type="protein sequence ID" value="MBB6569041.1"/>
    <property type="molecule type" value="Genomic_DNA"/>
</dbReference>
<keyword evidence="2" id="KW-0804">Transcription</keyword>
<feature type="domain" description="Bacterial transcriptional activator" evidence="3">
    <location>
        <begin position="96"/>
        <end position="236"/>
    </location>
</feature>
<keyword evidence="4" id="KW-0238">DNA-binding</keyword>
<dbReference type="PANTHER" id="PTHR35807:SF1">
    <property type="entry name" value="TRANSCRIPTIONAL REGULATOR REDD"/>
    <property type="match status" value="1"/>
</dbReference>
<dbReference type="EMBL" id="JABJRC010000002">
    <property type="protein sequence ID" value="NOL41115.1"/>
    <property type="molecule type" value="Genomic_DNA"/>
</dbReference>
<dbReference type="InterPro" id="IPR051677">
    <property type="entry name" value="AfsR-DnrI-RedD_regulator"/>
</dbReference>
<keyword evidence="1" id="KW-0805">Transcription regulation</keyword>
<evidence type="ECO:0000259" key="3">
    <source>
        <dbReference type="SMART" id="SM01043"/>
    </source>
</evidence>